<feature type="non-terminal residue" evidence="1">
    <location>
        <position position="175"/>
    </location>
</feature>
<reference evidence="1" key="1">
    <citation type="submission" date="2018-05" db="EMBL/GenBank/DDBJ databases">
        <authorList>
            <person name="Lanie J.A."/>
            <person name="Ng W.-L."/>
            <person name="Kazmierczak K.M."/>
            <person name="Andrzejewski T.M."/>
            <person name="Davidsen T.M."/>
            <person name="Wayne K.J."/>
            <person name="Tettelin H."/>
            <person name="Glass J.I."/>
            <person name="Rusch D."/>
            <person name="Podicherti R."/>
            <person name="Tsui H.-C.T."/>
            <person name="Winkler M.E."/>
        </authorList>
    </citation>
    <scope>NUCLEOTIDE SEQUENCE</scope>
</reference>
<name>A0A383CX61_9ZZZZ</name>
<dbReference type="EMBL" id="UINC01212448">
    <property type="protein sequence ID" value="SVE36782.1"/>
    <property type="molecule type" value="Genomic_DNA"/>
</dbReference>
<protein>
    <submittedName>
        <fullName evidence="1">Uncharacterized protein</fullName>
    </submittedName>
</protein>
<organism evidence="1">
    <name type="scientific">marine metagenome</name>
    <dbReference type="NCBI Taxonomy" id="408172"/>
    <lineage>
        <taxon>unclassified sequences</taxon>
        <taxon>metagenomes</taxon>
        <taxon>ecological metagenomes</taxon>
    </lineage>
</organism>
<sequence>MKRFLTKFIFTLIVFYTNIQLANEILIYADSITYDSEKNLVAKGNVKIINESEIITSDLVIYNHSQQKYILPKKFRFKDEKNNYYYGESGYFSKNLKEAQINEMKLRLNDGSRIVGKSSIRKGHIDIINKGTYSPCTSRIKINNFVCPIWQLEGEKILHDSDNLFLYQKHAKMRL</sequence>
<proteinExistence type="predicted"/>
<accession>A0A383CX61</accession>
<gene>
    <name evidence="1" type="ORF">METZ01_LOCUS489636</name>
</gene>
<evidence type="ECO:0000313" key="1">
    <source>
        <dbReference type="EMBL" id="SVE36782.1"/>
    </source>
</evidence>
<dbReference type="AlphaFoldDB" id="A0A383CX61"/>